<dbReference type="Pfam" id="PF00899">
    <property type="entry name" value="ThiF"/>
    <property type="match status" value="1"/>
</dbReference>
<organism evidence="3 4">
    <name type="scientific">Gonapodya prolifera (strain JEL478)</name>
    <name type="common">Monoblepharis prolifera</name>
    <dbReference type="NCBI Taxonomy" id="1344416"/>
    <lineage>
        <taxon>Eukaryota</taxon>
        <taxon>Fungi</taxon>
        <taxon>Fungi incertae sedis</taxon>
        <taxon>Chytridiomycota</taxon>
        <taxon>Chytridiomycota incertae sedis</taxon>
        <taxon>Monoblepharidomycetes</taxon>
        <taxon>Monoblepharidales</taxon>
        <taxon>Gonapodyaceae</taxon>
        <taxon>Gonapodya</taxon>
    </lineage>
</organism>
<dbReference type="OrthoDB" id="10265862at2759"/>
<sequence length="578" mass="62048">MAATPLTPNARSLVSSVVSLVDSHVIAPLAAIHPALPLTLASSTLTAVAILGGLEFAKLRRVRKLKKRIKTSLPEWDSWDDGAHGSNSVAPFARGSHRAVDTVGDRSWSVGGVNGHLNGNGSFGFTTVSTPATYPPHLIREQLTRNLSFLGEERLENLLRAHVVVVGVGGVGSHAAHMLARSGVGKLTLVDFDQVTLSSLNRHAVATLADVGLPKVTVMQRHLSAIAPFVQIEPINALFNADLAPSLLDPPPTALLDCIDNLSTKLDLVEACIKRSIPFLCVMGAGGKADPTQIQIADISDTQDDPLSKRMRRELRSRGLIKKQVASDAAEGTGKDGVNVLFSPERPAANLLPLPDDLDPASIATSDTDPSKAPSDLSTVLIPSRPHEPRELAPLPNFRARVLPVLGTVPAAFGCAAAGWCVAKIAGMVAQSDVEATKPDEVATALRGLAEGGMGGREVSRRKDAKAHDKLWRDVEGRERKFGGGSPPPFLLPQHISHLLHDLYRTRSALSGEARDLTLVRWRRDEPISTKNVVCLTKKEADEHFSRREESLSAQYGAEIIKRVELALEEEGIFQAWV</sequence>
<dbReference type="GO" id="GO:0008641">
    <property type="term" value="F:ubiquitin-like modifier activating enzyme activity"/>
    <property type="evidence" value="ECO:0007669"/>
    <property type="project" value="InterPro"/>
</dbReference>
<feature type="region of interest" description="Disordered" evidence="1">
    <location>
        <begin position="351"/>
        <end position="382"/>
    </location>
</feature>
<name>A0A139AD91_GONPJ</name>
<dbReference type="SUPFAM" id="SSF69572">
    <property type="entry name" value="Activating enzymes of the ubiquitin-like proteins"/>
    <property type="match status" value="1"/>
</dbReference>
<evidence type="ECO:0000313" key="4">
    <source>
        <dbReference type="Proteomes" id="UP000070544"/>
    </source>
</evidence>
<feature type="domain" description="THIF-type NAD/FAD binding fold" evidence="2">
    <location>
        <begin position="145"/>
        <end position="428"/>
    </location>
</feature>
<dbReference type="PANTHER" id="PTHR43267:SF2">
    <property type="entry name" value="TRNA THREONYLCARBAMOYLADENOSINE DEHYDRATASE 1-RELATED"/>
    <property type="match status" value="1"/>
</dbReference>
<proteinExistence type="predicted"/>
<dbReference type="InterPro" id="IPR035985">
    <property type="entry name" value="Ubiquitin-activating_enz"/>
</dbReference>
<evidence type="ECO:0000313" key="3">
    <source>
        <dbReference type="EMBL" id="KXS14554.1"/>
    </source>
</evidence>
<dbReference type="GO" id="GO:0005741">
    <property type="term" value="C:mitochondrial outer membrane"/>
    <property type="evidence" value="ECO:0007669"/>
    <property type="project" value="TreeGrafter"/>
</dbReference>
<gene>
    <name evidence="3" type="ORF">M427DRAFT_135685</name>
</gene>
<dbReference type="InterPro" id="IPR045886">
    <property type="entry name" value="ThiF/MoeB/HesA"/>
</dbReference>
<dbReference type="GO" id="GO:0061504">
    <property type="term" value="P:cyclic threonylcarbamoyladenosine biosynthetic process"/>
    <property type="evidence" value="ECO:0007669"/>
    <property type="project" value="TreeGrafter"/>
</dbReference>
<dbReference type="Proteomes" id="UP000070544">
    <property type="component" value="Unassembled WGS sequence"/>
</dbReference>
<dbReference type="PANTHER" id="PTHR43267">
    <property type="entry name" value="TRNA THREONYLCARBAMOYLADENOSINE DEHYDRATASE"/>
    <property type="match status" value="1"/>
</dbReference>
<keyword evidence="4" id="KW-1185">Reference proteome</keyword>
<dbReference type="OMA" id="ISYTMYD"/>
<protein>
    <recommendedName>
        <fullName evidence="2">THIF-type NAD/FAD binding fold domain-containing protein</fullName>
    </recommendedName>
</protein>
<dbReference type="InterPro" id="IPR000594">
    <property type="entry name" value="ThiF_NAD_FAD-bd"/>
</dbReference>
<dbReference type="AlphaFoldDB" id="A0A139AD91"/>
<accession>A0A139AD91</accession>
<dbReference type="CDD" id="cd00755">
    <property type="entry name" value="YgdL_like"/>
    <property type="match status" value="1"/>
</dbReference>
<dbReference type="EMBL" id="KQ965768">
    <property type="protein sequence ID" value="KXS14554.1"/>
    <property type="molecule type" value="Genomic_DNA"/>
</dbReference>
<evidence type="ECO:0000259" key="2">
    <source>
        <dbReference type="Pfam" id="PF00899"/>
    </source>
</evidence>
<dbReference type="Gene3D" id="3.40.50.720">
    <property type="entry name" value="NAD(P)-binding Rossmann-like Domain"/>
    <property type="match status" value="1"/>
</dbReference>
<reference evidence="3 4" key="1">
    <citation type="journal article" date="2015" name="Genome Biol. Evol.">
        <title>Phylogenomic analyses indicate that early fungi evolved digesting cell walls of algal ancestors of land plants.</title>
        <authorList>
            <person name="Chang Y."/>
            <person name="Wang S."/>
            <person name="Sekimoto S."/>
            <person name="Aerts A.L."/>
            <person name="Choi C."/>
            <person name="Clum A."/>
            <person name="LaButti K.M."/>
            <person name="Lindquist E.A."/>
            <person name="Yee Ngan C."/>
            <person name="Ohm R.A."/>
            <person name="Salamov A.A."/>
            <person name="Grigoriev I.V."/>
            <person name="Spatafora J.W."/>
            <person name="Berbee M.L."/>
        </authorList>
    </citation>
    <scope>NUCLEOTIDE SEQUENCE [LARGE SCALE GENOMIC DNA]</scope>
    <source>
        <strain evidence="3 4">JEL478</strain>
    </source>
</reference>
<dbReference type="GO" id="GO:0061503">
    <property type="term" value="F:tRNA threonylcarbamoyladenosine dehydratase"/>
    <property type="evidence" value="ECO:0007669"/>
    <property type="project" value="TreeGrafter"/>
</dbReference>
<dbReference type="STRING" id="1344416.A0A139AD91"/>
<evidence type="ECO:0000256" key="1">
    <source>
        <dbReference type="SAM" id="MobiDB-lite"/>
    </source>
</evidence>